<dbReference type="GO" id="GO:0004096">
    <property type="term" value="F:catalase activity"/>
    <property type="evidence" value="ECO:0007669"/>
    <property type="project" value="InterPro"/>
</dbReference>
<accession>A0A9P4QW84</accession>
<protein>
    <submittedName>
        <fullName evidence="2">Heme-dependent catalase</fullName>
    </submittedName>
</protein>
<dbReference type="GO" id="GO:0020037">
    <property type="term" value="F:heme binding"/>
    <property type="evidence" value="ECO:0007669"/>
    <property type="project" value="InterPro"/>
</dbReference>
<dbReference type="Gene3D" id="2.40.180.10">
    <property type="entry name" value="Catalase core domain"/>
    <property type="match status" value="1"/>
</dbReference>
<dbReference type="Proteomes" id="UP000799444">
    <property type="component" value="Unassembled WGS sequence"/>
</dbReference>
<dbReference type="OrthoDB" id="3358373at2759"/>
<dbReference type="AlphaFoldDB" id="A0A9P4QW84"/>
<dbReference type="InterPro" id="IPR011614">
    <property type="entry name" value="Catalase_core"/>
</dbReference>
<feature type="domain" description="Catalase core" evidence="1">
    <location>
        <begin position="32"/>
        <end position="122"/>
    </location>
</feature>
<dbReference type="EMBL" id="ML996177">
    <property type="protein sequence ID" value="KAF2732428.1"/>
    <property type="molecule type" value="Genomic_DNA"/>
</dbReference>
<gene>
    <name evidence="2" type="ORF">EJ04DRAFT_578384</name>
</gene>
<reference evidence="2" key="1">
    <citation type="journal article" date="2020" name="Stud. Mycol.">
        <title>101 Dothideomycetes genomes: a test case for predicting lifestyles and emergence of pathogens.</title>
        <authorList>
            <person name="Haridas S."/>
            <person name="Albert R."/>
            <person name="Binder M."/>
            <person name="Bloem J."/>
            <person name="Labutti K."/>
            <person name="Salamov A."/>
            <person name="Andreopoulos B."/>
            <person name="Baker S."/>
            <person name="Barry K."/>
            <person name="Bills G."/>
            <person name="Bluhm B."/>
            <person name="Cannon C."/>
            <person name="Castanera R."/>
            <person name="Culley D."/>
            <person name="Daum C."/>
            <person name="Ezra D."/>
            <person name="Gonzalez J."/>
            <person name="Henrissat B."/>
            <person name="Kuo A."/>
            <person name="Liang C."/>
            <person name="Lipzen A."/>
            <person name="Lutzoni F."/>
            <person name="Magnuson J."/>
            <person name="Mondo S."/>
            <person name="Nolan M."/>
            <person name="Ohm R."/>
            <person name="Pangilinan J."/>
            <person name="Park H.-J."/>
            <person name="Ramirez L."/>
            <person name="Alfaro M."/>
            <person name="Sun H."/>
            <person name="Tritt A."/>
            <person name="Yoshinaga Y."/>
            <person name="Zwiers L.-H."/>
            <person name="Turgeon B."/>
            <person name="Goodwin S."/>
            <person name="Spatafora J."/>
            <person name="Crous P."/>
            <person name="Grigoriev I."/>
        </authorList>
    </citation>
    <scope>NUCLEOTIDE SEQUENCE</scope>
    <source>
        <strain evidence="2">CBS 125425</strain>
    </source>
</reference>
<evidence type="ECO:0000259" key="1">
    <source>
        <dbReference type="Pfam" id="PF00199"/>
    </source>
</evidence>
<dbReference type="GO" id="GO:0006979">
    <property type="term" value="P:response to oxidative stress"/>
    <property type="evidence" value="ECO:0007669"/>
    <property type="project" value="InterPro"/>
</dbReference>
<proteinExistence type="predicted"/>
<evidence type="ECO:0000313" key="2">
    <source>
        <dbReference type="EMBL" id="KAF2732428.1"/>
    </source>
</evidence>
<organism evidence="2 3">
    <name type="scientific">Polyplosphaeria fusca</name>
    <dbReference type="NCBI Taxonomy" id="682080"/>
    <lineage>
        <taxon>Eukaryota</taxon>
        <taxon>Fungi</taxon>
        <taxon>Dikarya</taxon>
        <taxon>Ascomycota</taxon>
        <taxon>Pezizomycotina</taxon>
        <taxon>Dothideomycetes</taxon>
        <taxon>Pleosporomycetidae</taxon>
        <taxon>Pleosporales</taxon>
        <taxon>Tetraplosphaeriaceae</taxon>
        <taxon>Polyplosphaeria</taxon>
    </lineage>
</organism>
<dbReference type="SUPFAM" id="SSF56634">
    <property type="entry name" value="Heme-dependent catalase-like"/>
    <property type="match status" value="1"/>
</dbReference>
<dbReference type="PROSITE" id="PS51402">
    <property type="entry name" value="CATALASE_3"/>
    <property type="match status" value="1"/>
</dbReference>
<name>A0A9P4QW84_9PLEO</name>
<dbReference type="PANTHER" id="PTHR36195">
    <property type="entry name" value="DOMAIN PROTEIN, PUTATIVE (AFU_ORTHOLOGUE AFUA_5G01990)-RELATED-RELATED"/>
    <property type="match status" value="1"/>
</dbReference>
<dbReference type="Pfam" id="PF00199">
    <property type="entry name" value="Catalase"/>
    <property type="match status" value="1"/>
</dbReference>
<evidence type="ECO:0000313" key="3">
    <source>
        <dbReference type="Proteomes" id="UP000799444"/>
    </source>
</evidence>
<comment type="caution">
    <text evidence="2">The sequence shown here is derived from an EMBL/GenBank/DDBJ whole genome shotgun (WGS) entry which is preliminary data.</text>
</comment>
<keyword evidence="3" id="KW-1185">Reference proteome</keyword>
<sequence length="371" mass="42971">MRSVDTSKYVRWDAPGVEKLPPNEEEDINAVADQINLIQKAHWNKTRHAYSGTHARTHGIVKGKFIVEPDLPQHLKQTELFQNGGEFPVAARYSTEPGDPGLDDRIPQPRGFAMKLFNVEGKKFPTPDGQNLPTHDIEFNSTPAIDLADAKTTREIIDLRIKYGSDPKELYKHLEARKDTELQTARDKVHNTHLESTRQYSQTAYRFGDYVVKYALVPSSETQKKLYEETTRPEDGDDILHRWLQMFHRDHEAEYLFQVQFCENLDEQPVEYSGAVWDPEKYPFQTVAKVVFPPQESFDYDRKAFWEDHIRVDPWLGLESFRPLGGSNRLRRVVYPRSSALRRKMNAKKEIFVKSIDEIPDGEANRNASKL</sequence>
<dbReference type="PANTHER" id="PTHR36195:SF4">
    <property type="entry name" value="DOMAIN PROTEIN, PUTATIVE (AFU_ORTHOLOGUE AFUA_5G01990)-RELATED"/>
    <property type="match status" value="1"/>
</dbReference>
<dbReference type="InterPro" id="IPR018028">
    <property type="entry name" value="Catalase"/>
</dbReference>
<dbReference type="InterPro" id="IPR020835">
    <property type="entry name" value="Catalase_sf"/>
</dbReference>